<evidence type="ECO:0000313" key="9">
    <source>
        <dbReference type="EMBL" id="AOW30307.1"/>
    </source>
</evidence>
<reference evidence="9 10" key="1">
    <citation type="journal article" date="2004" name="Proc. Natl. Acad. Sci. U.S.A.">
        <title>The diploid genome sequence of Candida albicans.</title>
        <authorList>
            <person name="Jones T."/>
            <person name="Federspiel N.A."/>
            <person name="Chibana H."/>
            <person name="Dungan J."/>
            <person name="Kalman S."/>
            <person name="Magee B.B."/>
            <person name="Newport G."/>
            <person name="Thorstenson Y.R."/>
            <person name="Agabian N."/>
            <person name="Magee P.T."/>
            <person name="Davis R.W."/>
            <person name="Scherer S."/>
        </authorList>
    </citation>
    <scope>NUCLEOTIDE SEQUENCE [LARGE SCALE GENOMIC DNA]</scope>
    <source>
        <strain evidence="10">SC5314 / ATCC MYA-2876</strain>
    </source>
</reference>
<comment type="subcellular location">
    <subcellularLocation>
        <location evidence="1">Membrane</location>
        <topology evidence="1">Multi-pass membrane protein</topology>
    </subcellularLocation>
</comment>
<evidence type="ECO:0000256" key="1">
    <source>
        <dbReference type="ARBA" id="ARBA00004141"/>
    </source>
</evidence>
<feature type="transmembrane region" description="Helical" evidence="7">
    <location>
        <begin position="589"/>
        <end position="609"/>
    </location>
</feature>
<keyword evidence="3 7" id="KW-1133">Transmembrane helix</keyword>
<dbReference type="eggNOG" id="KOG0748">
    <property type="taxonomic scope" value="Eukaryota"/>
</dbReference>
<dbReference type="FunCoup" id="A0A1D8PQ93">
    <property type="interactions" value="29"/>
</dbReference>
<name>A0A1D8PQ93_CANAL</name>
<keyword evidence="4 7" id="KW-0472">Membrane</keyword>
<feature type="transmembrane region" description="Helical" evidence="7">
    <location>
        <begin position="456"/>
        <end position="475"/>
    </location>
</feature>
<dbReference type="GO" id="GO:0016020">
    <property type="term" value="C:membrane"/>
    <property type="evidence" value="ECO:0007669"/>
    <property type="project" value="UniProtKB-SubCell"/>
</dbReference>
<feature type="transmembrane region" description="Helical" evidence="7">
    <location>
        <begin position="360"/>
        <end position="379"/>
    </location>
</feature>
<dbReference type="VEuPathDB" id="FungiDB:C6_03800C_A"/>
<dbReference type="OrthoDB" id="5585746at2759"/>
<dbReference type="GO" id="GO:0038023">
    <property type="term" value="F:signaling receptor activity"/>
    <property type="evidence" value="ECO:0000318"/>
    <property type="project" value="GO_Central"/>
</dbReference>
<keyword evidence="5" id="KW-0862">Zinc</keyword>
<evidence type="ECO:0000256" key="4">
    <source>
        <dbReference type="ARBA" id="ARBA00023136"/>
    </source>
</evidence>
<dbReference type="STRING" id="237561.A0A1D8PQ93"/>
<evidence type="ECO:0000256" key="6">
    <source>
        <dbReference type="SAM" id="MobiDB-lite"/>
    </source>
</evidence>
<gene>
    <name evidence="9" type="ordered locus">CAALFM_C603800CA</name>
    <name evidence="8" type="ordered locus">orf19.13177</name>
</gene>
<dbReference type="PANTHER" id="PTHR20855:SF97">
    <property type="entry name" value="ADIPOR-LIKE RECEPTOR IZH3-RELATED"/>
    <property type="match status" value="1"/>
</dbReference>
<organism evidence="9 10">
    <name type="scientific">Candida albicans (strain SC5314 / ATCC MYA-2876)</name>
    <name type="common">Yeast</name>
    <dbReference type="NCBI Taxonomy" id="237561"/>
    <lineage>
        <taxon>Eukaryota</taxon>
        <taxon>Fungi</taxon>
        <taxon>Dikarya</taxon>
        <taxon>Ascomycota</taxon>
        <taxon>Saccharomycotina</taxon>
        <taxon>Pichiomycetes</taxon>
        <taxon>Debaryomycetaceae</taxon>
        <taxon>Candida/Lodderomyces clade</taxon>
        <taxon>Candida</taxon>
    </lineage>
</organism>
<keyword evidence="10" id="KW-1185">Reference proteome</keyword>
<feature type="transmembrane region" description="Helical" evidence="7">
    <location>
        <begin position="422"/>
        <end position="444"/>
    </location>
</feature>
<evidence type="ECO:0000256" key="5">
    <source>
        <dbReference type="PIRSR" id="PIRSR604254-1"/>
    </source>
</evidence>
<evidence type="ECO:0000256" key="2">
    <source>
        <dbReference type="ARBA" id="ARBA00022692"/>
    </source>
</evidence>
<evidence type="ECO:0000256" key="7">
    <source>
        <dbReference type="SAM" id="Phobius"/>
    </source>
</evidence>
<feature type="compositionally biased region" description="Basic and acidic residues" evidence="6">
    <location>
        <begin position="13"/>
        <end position="27"/>
    </location>
</feature>
<evidence type="ECO:0000256" key="3">
    <source>
        <dbReference type="ARBA" id="ARBA00022989"/>
    </source>
</evidence>
<dbReference type="GO" id="GO:0046872">
    <property type="term" value="F:metal ion binding"/>
    <property type="evidence" value="ECO:0007669"/>
    <property type="project" value="UniProtKB-KW"/>
</dbReference>
<dbReference type="InParanoid" id="A0A1D8PQ93"/>
<dbReference type="PANTHER" id="PTHR20855">
    <property type="entry name" value="ADIPOR/PROGESTIN RECEPTOR-RELATED"/>
    <property type="match status" value="1"/>
</dbReference>
<feature type="transmembrane region" description="Helical" evidence="7">
    <location>
        <begin position="293"/>
        <end position="311"/>
    </location>
</feature>
<dbReference type="RefSeq" id="XP_718090.2">
    <property type="nucleotide sequence ID" value="XM_712997.2"/>
</dbReference>
<evidence type="ECO:0008006" key="11">
    <source>
        <dbReference type="Google" id="ProtNLM"/>
    </source>
</evidence>
<feature type="transmembrane region" description="Helical" evidence="7">
    <location>
        <begin position="391"/>
        <end position="410"/>
    </location>
</feature>
<evidence type="ECO:0000313" key="10">
    <source>
        <dbReference type="Proteomes" id="UP000000559"/>
    </source>
</evidence>
<feature type="binding site" evidence="5">
    <location>
        <position position="346"/>
    </location>
    <ligand>
        <name>Zn(2+)</name>
        <dbReference type="ChEBI" id="CHEBI:29105"/>
    </ligand>
</feature>
<keyword evidence="5" id="KW-0479">Metal-binding</keyword>
<dbReference type="KEGG" id="cal:CAALFM_C603800CA"/>
<dbReference type="SMR" id="A0A1D8PQ93"/>
<feature type="region of interest" description="Disordered" evidence="6">
    <location>
        <begin position="1"/>
        <end position="32"/>
    </location>
</feature>
<sequence length="616" mass="71393">MSTATELASTGELKNRSQNNDKNKTNEDSASSVVQTAEDLLVEKLDLFISSIESRLDNFERFFKLDKKARKEQQQQKGTINGGGSGGGRPLGRSRRSSSTSSIQSFRDFSINNLNMVYERLRLIKKSVLSNSFNNLEYLSKVLADQYNYLFSSLAIDSDSDNEDDEDLSIDQSKEGLQNMGIRSLNKREILSQKIITTIQYFDEKLIKIDDFIKENKPSATDDYTHDIIFSKLRFFNFNRALQNANNRYLHYYELPLIWRENKYIINGYRFSLSHMSMFKSIFHFNHNESMNIWSHLIGLMIVLYICINHFPNTDLFQQTTWGDNLIMYVFLFAAIKCLVNSSLWHTFSCFAHYPTRQTFACVDYTGITVLITCSIISVEYCSLYNYPKLLMGYVGFSTLCGLAGFVFNWSSYFDKPECRSIRIGFFLGLSFSGATAMICKSYYEGIMATLSFSAPLVYKSFIWYLIGVGFYGGLIPERWRYDVIIEENHLNNRHTYKPTDVILEKMGHDGEDEMEEIEEEFEEIVDQHISECNDTTTSNTPNHDIFDHDQKFAELIAKHFKQNPIKTPYSNNFLSLWWVDYFLASHNIWHICVVLGILGHYVCLLDMFRGLEKLV</sequence>
<dbReference type="GO" id="GO:0006882">
    <property type="term" value="P:intracellular zinc ion homeostasis"/>
    <property type="evidence" value="ECO:0000318"/>
    <property type="project" value="GO_Central"/>
</dbReference>
<dbReference type="EMBL" id="CP017628">
    <property type="protein sequence ID" value="AOW30307.1"/>
    <property type="molecule type" value="Genomic_DNA"/>
</dbReference>
<reference evidence="9 10" key="2">
    <citation type="journal article" date="2007" name="Genome Biol.">
        <title>Assembly of the Candida albicans genome into sixteen supercontigs aligned on the eight chromosomes.</title>
        <authorList>
            <person name="van het Hoog M."/>
            <person name="Rast T.J."/>
            <person name="Martchenko M."/>
            <person name="Grindle S."/>
            <person name="Dignard D."/>
            <person name="Hogues H."/>
            <person name="Cuomo C."/>
            <person name="Berriman M."/>
            <person name="Scherer S."/>
            <person name="Magee B.B."/>
            <person name="Whiteway M."/>
            <person name="Chibana H."/>
            <person name="Nantel A."/>
            <person name="Magee P.T."/>
        </authorList>
    </citation>
    <scope>GENOME REANNOTATION</scope>
    <source>
        <strain evidence="10">SC5314 / ATCC MYA-2876</strain>
    </source>
</reference>
<feature type="region of interest" description="Disordered" evidence="6">
    <location>
        <begin position="70"/>
        <end position="101"/>
    </location>
</feature>
<feature type="compositionally biased region" description="Gly residues" evidence="6">
    <location>
        <begin position="80"/>
        <end position="90"/>
    </location>
</feature>
<dbReference type="Pfam" id="PF03006">
    <property type="entry name" value="HlyIII"/>
    <property type="match status" value="1"/>
</dbReference>
<dbReference type="CGD" id="CAL0000175926">
    <property type="gene designation" value="orf19.13177"/>
</dbReference>
<evidence type="ECO:0000313" key="8">
    <source>
        <dbReference type="CGD" id="CAL0000175926"/>
    </source>
</evidence>
<keyword evidence="2 7" id="KW-0812">Transmembrane</keyword>
<proteinExistence type="predicted"/>
<dbReference type="GeneID" id="3640310"/>
<protein>
    <recommendedName>
        <fullName evidence="11">ADIPOR-like receptor IZH3</fullName>
    </recommendedName>
</protein>
<dbReference type="AlphaFoldDB" id="A0A1D8PQ93"/>
<feature type="transmembrane region" description="Helical" evidence="7">
    <location>
        <begin position="326"/>
        <end position="348"/>
    </location>
</feature>
<dbReference type="InterPro" id="IPR004254">
    <property type="entry name" value="AdipoR/HlyIII-related"/>
</dbReference>
<reference evidence="9 10" key="3">
    <citation type="journal article" date="2013" name="Genome Biol.">
        <title>Assembly of a phased diploid Candida albicans genome facilitates allele-specific measurements and provides a simple model for repeat and indel structure.</title>
        <authorList>
            <person name="Muzzey D."/>
            <person name="Schwartz K."/>
            <person name="Weissman J.S."/>
            <person name="Sherlock G."/>
        </authorList>
    </citation>
    <scope>NUCLEOTIDE SEQUENCE [LARGE SCALE GENOMIC DNA]</scope>
    <source>
        <strain evidence="10">SC5314 / ATCC MYA-2876</strain>
    </source>
</reference>
<accession>A0A1D8PQ93</accession>
<dbReference type="Proteomes" id="UP000000559">
    <property type="component" value="Chromosome 6"/>
</dbReference>